<dbReference type="CDD" id="cd01293">
    <property type="entry name" value="Bact_CD"/>
    <property type="match status" value="1"/>
</dbReference>
<name>A0A545TLU6_9GAMM</name>
<evidence type="ECO:0000256" key="1">
    <source>
        <dbReference type="SAM" id="Phobius"/>
    </source>
</evidence>
<dbReference type="GO" id="GO:0004131">
    <property type="term" value="F:cytosine deaminase activity"/>
    <property type="evidence" value="ECO:0007669"/>
    <property type="project" value="UniProtKB-EC"/>
</dbReference>
<keyword evidence="1" id="KW-0472">Membrane</keyword>
<dbReference type="SUPFAM" id="SSF51338">
    <property type="entry name" value="Composite domain of metallo-dependent hydrolases"/>
    <property type="match status" value="1"/>
</dbReference>
<dbReference type="Gene3D" id="3.20.20.140">
    <property type="entry name" value="Metal-dependent hydrolases"/>
    <property type="match status" value="1"/>
</dbReference>
<evidence type="ECO:0000313" key="3">
    <source>
        <dbReference type="EMBL" id="TQV78203.1"/>
    </source>
</evidence>
<dbReference type="PANTHER" id="PTHR32027:SF0">
    <property type="entry name" value="CYTOSINE DEAMINASE"/>
    <property type="match status" value="1"/>
</dbReference>
<dbReference type="InterPro" id="IPR011059">
    <property type="entry name" value="Metal-dep_hydrolase_composite"/>
</dbReference>
<keyword evidence="1" id="KW-1133">Transmembrane helix</keyword>
<feature type="domain" description="Amidohydrolase 3" evidence="2">
    <location>
        <begin position="369"/>
        <end position="577"/>
    </location>
</feature>
<proteinExistence type="predicted"/>
<evidence type="ECO:0000313" key="4">
    <source>
        <dbReference type="Proteomes" id="UP000319732"/>
    </source>
</evidence>
<dbReference type="GO" id="GO:0006209">
    <property type="term" value="P:cytosine catabolic process"/>
    <property type="evidence" value="ECO:0007669"/>
    <property type="project" value="TreeGrafter"/>
</dbReference>
<gene>
    <name evidence="3" type="ORF">FKG94_14120</name>
</gene>
<keyword evidence="4" id="KW-1185">Reference proteome</keyword>
<dbReference type="Proteomes" id="UP000319732">
    <property type="component" value="Unassembled WGS sequence"/>
</dbReference>
<dbReference type="InterPro" id="IPR052349">
    <property type="entry name" value="Metallo-hydrolase_Enzymes"/>
</dbReference>
<accession>A0A545TLU6</accession>
<dbReference type="InterPro" id="IPR032466">
    <property type="entry name" value="Metal_Hydrolase"/>
</dbReference>
<protein>
    <submittedName>
        <fullName evidence="3">Cytosine deaminase</fullName>
        <ecNumber evidence="3">3.5.4.1</ecNumber>
    </submittedName>
</protein>
<comment type="caution">
    <text evidence="3">The sequence shown here is derived from an EMBL/GenBank/DDBJ whole genome shotgun (WGS) entry which is preliminary data.</text>
</comment>
<dbReference type="EMBL" id="VHSG01000013">
    <property type="protein sequence ID" value="TQV78203.1"/>
    <property type="molecule type" value="Genomic_DNA"/>
</dbReference>
<feature type="transmembrane region" description="Helical" evidence="1">
    <location>
        <begin position="12"/>
        <end position="32"/>
    </location>
</feature>
<dbReference type="PANTHER" id="PTHR32027">
    <property type="entry name" value="CYTOSINE DEAMINASE"/>
    <property type="match status" value="1"/>
</dbReference>
<dbReference type="Gene3D" id="2.30.40.10">
    <property type="entry name" value="Urease, subunit C, domain 1"/>
    <property type="match status" value="1"/>
</dbReference>
<evidence type="ECO:0000259" key="2">
    <source>
        <dbReference type="Pfam" id="PF07969"/>
    </source>
</evidence>
<keyword evidence="1" id="KW-0812">Transmembrane</keyword>
<dbReference type="AlphaFoldDB" id="A0A545TLU6"/>
<dbReference type="NCBIfam" id="NF005759">
    <property type="entry name" value="PRK07583.1"/>
    <property type="match status" value="1"/>
</dbReference>
<dbReference type="GO" id="GO:0035888">
    <property type="term" value="F:isoguanine deaminase activity"/>
    <property type="evidence" value="ECO:0007669"/>
    <property type="project" value="TreeGrafter"/>
</dbReference>
<dbReference type="OrthoDB" id="9815027at2"/>
<dbReference type="Pfam" id="PF07969">
    <property type="entry name" value="Amidohydro_3"/>
    <property type="match status" value="1"/>
</dbReference>
<organism evidence="3 4">
    <name type="scientific">Exilibacterium tricleocarpae</name>
    <dbReference type="NCBI Taxonomy" id="2591008"/>
    <lineage>
        <taxon>Bacteria</taxon>
        <taxon>Pseudomonadati</taxon>
        <taxon>Pseudomonadota</taxon>
        <taxon>Gammaproteobacteria</taxon>
        <taxon>Cellvibrionales</taxon>
        <taxon>Cellvibrionaceae</taxon>
        <taxon>Exilibacterium</taxon>
    </lineage>
</organism>
<keyword evidence="3" id="KW-0378">Hydrolase</keyword>
<reference evidence="3 4" key="1">
    <citation type="submission" date="2019-06" db="EMBL/GenBank/DDBJ databases">
        <title>Whole genome sequence for Cellvibrionaceae sp. R142.</title>
        <authorList>
            <person name="Wang G."/>
        </authorList>
    </citation>
    <scope>NUCLEOTIDE SEQUENCE [LARGE SCALE GENOMIC DNA]</scope>
    <source>
        <strain evidence="3 4">R142</strain>
    </source>
</reference>
<dbReference type="SUPFAM" id="SSF51556">
    <property type="entry name" value="Metallo-dependent hydrolases"/>
    <property type="match status" value="1"/>
</dbReference>
<dbReference type="InterPro" id="IPR013108">
    <property type="entry name" value="Amidohydro_3"/>
</dbReference>
<sequence>MATRVTRNRCRLNISFFPWPACIVGVRVVFIGCTANRDDQKQVSPVFRTRASLACPTRFVFIPCQLANVNQRCHPDSGCQAVASSATVHRALPSTSWRKQPDSIAIERIFMLLLRSLRERCTFAPHTRFTTRPDWRHLRSSLASAWRFIKGTRAMQPCKLPDTGNLLLRHARVPAGTLADVKDAPAPGSDGLVETDIAIDDGRVVGLGLPLQRSSAAMPVIDLDGAQVWPCYVDIHTHLDKTHSAERTPNTDYSLLGAIRADQRDQANHWNDVDLRKRMNFALQCAYAHGTAAMRTHLVSTASLRRLTWDVFTHLQETWADRITLQAVSQVAMEDLIGTGGRELADFVAERGGVLGCTISGSPGPDIAPHLDTVFALAAQRELDLDFHADENLDPDSHALRYIAETALRTEFSGKVAIGHCCSLSVQHVSEVKKTLDLVAKSGVAIIGLPGTDLYQQDRHPGHTPRYRGITRLHEMQQRDIAIALGSDACRDLFHPFGDCDLHAVFAQAALLGHLDSDLSNWPLAVNRTAAELMGLADTGTIAVGSPADLIIFSARSYGELLSRPQADRLVLRQGKPIDTTLPDYRLLD</sequence>
<dbReference type="EC" id="3.5.4.1" evidence="3"/>